<gene>
    <name evidence="2" type="ORF">Fuma_05631</name>
</gene>
<proteinExistence type="predicted"/>
<reference evidence="2 3" key="1">
    <citation type="journal article" date="2016" name="Front. Microbiol.">
        <title>Fuerstia marisgermanicae gen. nov., sp. nov., an Unusual Member of the Phylum Planctomycetes from the German Wadden Sea.</title>
        <authorList>
            <person name="Kohn T."/>
            <person name="Heuer A."/>
            <person name="Jogler M."/>
            <person name="Vollmers J."/>
            <person name="Boedeker C."/>
            <person name="Bunk B."/>
            <person name="Rast P."/>
            <person name="Borchert D."/>
            <person name="Glockner I."/>
            <person name="Freese H.M."/>
            <person name="Klenk H.P."/>
            <person name="Overmann J."/>
            <person name="Kaster A.K."/>
            <person name="Rohde M."/>
            <person name="Wiegand S."/>
            <person name="Jogler C."/>
        </authorList>
    </citation>
    <scope>NUCLEOTIDE SEQUENCE [LARGE SCALE GENOMIC DNA]</scope>
    <source>
        <strain evidence="2 3">NH11</strain>
    </source>
</reference>
<dbReference type="Proteomes" id="UP000187735">
    <property type="component" value="Chromosome"/>
</dbReference>
<evidence type="ECO:0000313" key="3">
    <source>
        <dbReference type="Proteomes" id="UP000187735"/>
    </source>
</evidence>
<sequence length="69" mass="7804">MPNIEPRCLNLGGSDFDDCFPRARTVHNKWETAALNSNDAMTWWARKTRKTPHDDERSPSEAAWGGATD</sequence>
<accession>A0A1P8WPJ4</accession>
<dbReference type="AlphaFoldDB" id="A0A1P8WPJ4"/>
<dbReference type="EMBL" id="CP017641">
    <property type="protein sequence ID" value="APZ95968.1"/>
    <property type="molecule type" value="Genomic_DNA"/>
</dbReference>
<protein>
    <submittedName>
        <fullName evidence="2">Uncharacterized protein</fullName>
    </submittedName>
</protein>
<feature type="region of interest" description="Disordered" evidence="1">
    <location>
        <begin position="47"/>
        <end position="69"/>
    </location>
</feature>
<evidence type="ECO:0000313" key="2">
    <source>
        <dbReference type="EMBL" id="APZ95968.1"/>
    </source>
</evidence>
<organism evidence="2 3">
    <name type="scientific">Fuerstiella marisgermanici</name>
    <dbReference type="NCBI Taxonomy" id="1891926"/>
    <lineage>
        <taxon>Bacteria</taxon>
        <taxon>Pseudomonadati</taxon>
        <taxon>Planctomycetota</taxon>
        <taxon>Planctomycetia</taxon>
        <taxon>Planctomycetales</taxon>
        <taxon>Planctomycetaceae</taxon>
        <taxon>Fuerstiella</taxon>
    </lineage>
</organism>
<name>A0A1P8WPJ4_9PLAN</name>
<evidence type="ECO:0000256" key="1">
    <source>
        <dbReference type="SAM" id="MobiDB-lite"/>
    </source>
</evidence>
<dbReference type="KEGG" id="fmr:Fuma_05631"/>
<keyword evidence="3" id="KW-1185">Reference proteome</keyword>